<organism evidence="1 2">
    <name type="scientific">Coemansia nantahalensis</name>
    <dbReference type="NCBI Taxonomy" id="2789366"/>
    <lineage>
        <taxon>Eukaryota</taxon>
        <taxon>Fungi</taxon>
        <taxon>Fungi incertae sedis</taxon>
        <taxon>Zoopagomycota</taxon>
        <taxon>Kickxellomycotina</taxon>
        <taxon>Kickxellomycetes</taxon>
        <taxon>Kickxellales</taxon>
        <taxon>Kickxellaceae</taxon>
        <taxon>Coemansia</taxon>
    </lineage>
</organism>
<dbReference type="EMBL" id="JANBUJ010000226">
    <property type="protein sequence ID" value="KAJ2773436.1"/>
    <property type="molecule type" value="Genomic_DNA"/>
</dbReference>
<keyword evidence="2" id="KW-1185">Reference proteome</keyword>
<reference evidence="1" key="1">
    <citation type="submission" date="2022-07" db="EMBL/GenBank/DDBJ databases">
        <title>Phylogenomic reconstructions and comparative analyses of Kickxellomycotina fungi.</title>
        <authorList>
            <person name="Reynolds N.K."/>
            <person name="Stajich J.E."/>
            <person name="Barry K."/>
            <person name="Grigoriev I.V."/>
            <person name="Crous P."/>
            <person name="Smith M.E."/>
        </authorList>
    </citation>
    <scope>NUCLEOTIDE SEQUENCE</scope>
    <source>
        <strain evidence="1">CBS 109366</strain>
    </source>
</reference>
<sequence>MIAGLFWASPSGLQRRCAATIITSNTLITSAACAKSDYPASKYGQGGWRIITDIDARYAQQPPITTQTYPVTKVQVDDCSNIAIIQIGENLSFGGPLLPMFIGTGAVTDTSMLYTFKTSDPSGDSFLSVTKGADAVCNQFMPGYAQDNFLCTQPVLGQQVTKDYLGGDPIIGFSSQPSGPLAVLVGVTGLYYSTLAQAQNGTANDGTAYRFNALAAAQVDAIAAVAGVTPQSLVSTGSLG</sequence>
<dbReference type="Proteomes" id="UP001140234">
    <property type="component" value="Unassembled WGS sequence"/>
</dbReference>
<proteinExistence type="predicted"/>
<comment type="caution">
    <text evidence="1">The sequence shown here is derived from an EMBL/GenBank/DDBJ whole genome shotgun (WGS) entry which is preliminary data.</text>
</comment>
<gene>
    <name evidence="1" type="ORF">IWQ57_001296</name>
</gene>
<protein>
    <submittedName>
        <fullName evidence="1">Uncharacterized protein</fullName>
    </submittedName>
</protein>
<accession>A0ACC1K5I6</accession>
<evidence type="ECO:0000313" key="2">
    <source>
        <dbReference type="Proteomes" id="UP001140234"/>
    </source>
</evidence>
<evidence type="ECO:0000313" key="1">
    <source>
        <dbReference type="EMBL" id="KAJ2773436.1"/>
    </source>
</evidence>
<name>A0ACC1K5I6_9FUNG</name>